<dbReference type="InterPro" id="IPR005097">
    <property type="entry name" value="Sacchrp_dh_NADP-bd"/>
</dbReference>
<dbReference type="Gene3D" id="3.40.50.720">
    <property type="entry name" value="NAD(P)-binding Rossmann-like Domain"/>
    <property type="match status" value="1"/>
</dbReference>
<dbReference type="InterPro" id="IPR051168">
    <property type="entry name" value="AASS"/>
</dbReference>
<dbReference type="Gene3D" id="3.30.360.10">
    <property type="entry name" value="Dihydrodipicolinate Reductase, domain 2"/>
    <property type="match status" value="1"/>
</dbReference>
<dbReference type="GO" id="GO:0004753">
    <property type="term" value="F:saccharopine dehydrogenase activity"/>
    <property type="evidence" value="ECO:0007669"/>
    <property type="project" value="TreeGrafter"/>
</dbReference>
<dbReference type="GO" id="GO:0019878">
    <property type="term" value="P:lysine biosynthetic process via aminoadipic acid"/>
    <property type="evidence" value="ECO:0007669"/>
    <property type="project" value="TreeGrafter"/>
</dbReference>
<protein>
    <recommendedName>
        <fullName evidence="5">Saccharopine dehydrogenase</fullName>
    </recommendedName>
</protein>
<accession>A0A024TVB4</accession>
<evidence type="ECO:0000313" key="4">
    <source>
        <dbReference type="EMBL" id="ETV98120.1"/>
    </source>
</evidence>
<dbReference type="Gene3D" id="1.10.1870.10">
    <property type="entry name" value="Domain 3, Saccharopine reductase"/>
    <property type="match status" value="1"/>
</dbReference>
<name>A0A024TVB4_9STRA</name>
<evidence type="ECO:0000256" key="1">
    <source>
        <dbReference type="ARBA" id="ARBA00023002"/>
    </source>
</evidence>
<feature type="domain" description="Saccharopine dehydrogenase-like C-terminal" evidence="3">
    <location>
        <begin position="149"/>
        <end position="443"/>
    </location>
</feature>
<sequence length="457" mass="48687">MSTSPPAAGAARAARSGGVACFGSGRVAYPLVEFLTRDASAHLTLVSDDALQLASFASRISRLHRANLTIETMAAVDTEESLALITDFLKQRAFACAVALVPEDAQYTLARACIATNTPLVTASYVSPRIRQLHQAAIDADIPLLCECGLDPGLDHMGAVDMIASIQKASRGVITKFTSVCGGLPAPESATNPLGYKFTWAPLGALRALQRSAQFKECDRTVSICGRDLLSHAMPVRTIPALALEQLPNGDAIPYAKLYGIPDVPTIFRGTYRYRGFCAIMRDCVALGLLDDAPLPSTNVTTWSHLLAAVRAAKEGLCQAVETNEFFAWIGDDVSTRGGATCLAAFANVLEQRLAMALDDRDLVVLTHAVEVDMGNGAMEVHTASLIGYGDHESTFMAKSVGVTAAVVTQLVVEGRVKHRGILAPTTPDVYTPALAALEKEGIRFDVHVTRRHAAKL</sequence>
<dbReference type="Pfam" id="PF16653">
    <property type="entry name" value="Sacchrp_dh_C"/>
    <property type="match status" value="1"/>
</dbReference>
<keyword evidence="1" id="KW-0560">Oxidoreductase</keyword>
<dbReference type="VEuPathDB" id="FungiDB:H310_08864"/>
<feature type="domain" description="Saccharopine dehydrogenase NADP binding" evidence="2">
    <location>
        <begin position="19"/>
        <end position="142"/>
    </location>
</feature>
<reference evidence="4" key="1">
    <citation type="submission" date="2013-12" db="EMBL/GenBank/DDBJ databases">
        <title>The Genome Sequence of Aphanomyces invadans NJM9701.</title>
        <authorList>
            <consortium name="The Broad Institute Genomics Platform"/>
            <person name="Russ C."/>
            <person name="Tyler B."/>
            <person name="van West P."/>
            <person name="Dieguez-Uribeondo J."/>
            <person name="Young S.K."/>
            <person name="Zeng Q."/>
            <person name="Gargeya S."/>
            <person name="Fitzgerald M."/>
            <person name="Abouelleil A."/>
            <person name="Alvarado L."/>
            <person name="Chapman S.B."/>
            <person name="Gainer-Dewar J."/>
            <person name="Goldberg J."/>
            <person name="Griggs A."/>
            <person name="Gujja S."/>
            <person name="Hansen M."/>
            <person name="Howarth C."/>
            <person name="Imamovic A."/>
            <person name="Ireland A."/>
            <person name="Larimer J."/>
            <person name="McCowan C."/>
            <person name="Murphy C."/>
            <person name="Pearson M."/>
            <person name="Poon T.W."/>
            <person name="Priest M."/>
            <person name="Roberts A."/>
            <person name="Saif S."/>
            <person name="Shea T."/>
            <person name="Sykes S."/>
            <person name="Wortman J."/>
            <person name="Nusbaum C."/>
            <person name="Birren B."/>
        </authorList>
    </citation>
    <scope>NUCLEOTIDE SEQUENCE [LARGE SCALE GENOMIC DNA]</scope>
    <source>
        <strain evidence="4">NJM9701</strain>
    </source>
</reference>
<dbReference type="OrthoDB" id="10059875at2759"/>
<dbReference type="InterPro" id="IPR032095">
    <property type="entry name" value="Sacchrp_dh-like_C"/>
</dbReference>
<dbReference type="eggNOG" id="KOG0172">
    <property type="taxonomic scope" value="Eukaryota"/>
</dbReference>
<evidence type="ECO:0000259" key="2">
    <source>
        <dbReference type="Pfam" id="PF03435"/>
    </source>
</evidence>
<dbReference type="SUPFAM" id="SSF51735">
    <property type="entry name" value="NAD(P)-binding Rossmann-fold domains"/>
    <property type="match status" value="1"/>
</dbReference>
<gene>
    <name evidence="4" type="ORF">H310_08864</name>
</gene>
<evidence type="ECO:0000259" key="3">
    <source>
        <dbReference type="Pfam" id="PF16653"/>
    </source>
</evidence>
<dbReference type="PANTHER" id="PTHR11133">
    <property type="entry name" value="SACCHAROPINE DEHYDROGENASE"/>
    <property type="match status" value="1"/>
</dbReference>
<organism evidence="4">
    <name type="scientific">Aphanomyces invadans</name>
    <dbReference type="NCBI Taxonomy" id="157072"/>
    <lineage>
        <taxon>Eukaryota</taxon>
        <taxon>Sar</taxon>
        <taxon>Stramenopiles</taxon>
        <taxon>Oomycota</taxon>
        <taxon>Saprolegniomycetes</taxon>
        <taxon>Saprolegniales</taxon>
        <taxon>Verrucalvaceae</taxon>
        <taxon>Aphanomyces</taxon>
    </lineage>
</organism>
<proteinExistence type="predicted"/>
<dbReference type="SUPFAM" id="SSF55347">
    <property type="entry name" value="Glyceraldehyde-3-phosphate dehydrogenase-like, C-terminal domain"/>
    <property type="match status" value="1"/>
</dbReference>
<dbReference type="GO" id="GO:0005737">
    <property type="term" value="C:cytoplasm"/>
    <property type="evidence" value="ECO:0007669"/>
    <property type="project" value="TreeGrafter"/>
</dbReference>
<dbReference type="Pfam" id="PF03435">
    <property type="entry name" value="Sacchrp_dh_NADP"/>
    <property type="match status" value="1"/>
</dbReference>
<dbReference type="RefSeq" id="XP_008872995.1">
    <property type="nucleotide sequence ID" value="XM_008874773.1"/>
</dbReference>
<dbReference type="GeneID" id="20085914"/>
<dbReference type="AlphaFoldDB" id="A0A024TVB4"/>
<dbReference type="EMBL" id="KI913970">
    <property type="protein sequence ID" value="ETV98120.1"/>
    <property type="molecule type" value="Genomic_DNA"/>
</dbReference>
<dbReference type="InterPro" id="IPR036291">
    <property type="entry name" value="NAD(P)-bd_dom_sf"/>
</dbReference>
<dbReference type="PANTHER" id="PTHR11133:SF22">
    <property type="entry name" value="ALPHA-AMINOADIPIC SEMIALDEHYDE SYNTHASE, MITOCHONDRIAL"/>
    <property type="match status" value="1"/>
</dbReference>
<evidence type="ECO:0008006" key="5">
    <source>
        <dbReference type="Google" id="ProtNLM"/>
    </source>
</evidence>
<dbReference type="STRING" id="157072.A0A024TVB4"/>